<evidence type="ECO:0000313" key="4">
    <source>
        <dbReference type="Proteomes" id="UP000241473"/>
    </source>
</evidence>
<feature type="domain" description="Zinc-ribbon" evidence="2">
    <location>
        <begin position="5"/>
        <end position="26"/>
    </location>
</feature>
<feature type="transmembrane region" description="Helical" evidence="1">
    <location>
        <begin position="243"/>
        <end position="266"/>
    </location>
</feature>
<dbReference type="EMBL" id="NEXB01000028">
    <property type="protein sequence ID" value="PSN88267.1"/>
    <property type="molecule type" value="Genomic_DNA"/>
</dbReference>
<keyword evidence="1" id="KW-1133">Transmembrane helix</keyword>
<keyword evidence="1" id="KW-0812">Transmembrane</keyword>
<protein>
    <recommendedName>
        <fullName evidence="2">Zinc-ribbon domain-containing protein</fullName>
    </recommendedName>
</protein>
<feature type="transmembrane region" description="Helical" evidence="1">
    <location>
        <begin position="121"/>
        <end position="146"/>
    </location>
</feature>
<accession>A0A2R6APF5</accession>
<gene>
    <name evidence="3" type="ORF">B9Q00_06210</name>
</gene>
<keyword evidence="1" id="KW-0472">Membrane</keyword>
<feature type="transmembrane region" description="Helical" evidence="1">
    <location>
        <begin position="166"/>
        <end position="189"/>
    </location>
</feature>
<evidence type="ECO:0000313" key="3">
    <source>
        <dbReference type="EMBL" id="PSN88267.1"/>
    </source>
</evidence>
<dbReference type="InterPro" id="IPR009321">
    <property type="entry name" value="DUF973"/>
</dbReference>
<dbReference type="AlphaFoldDB" id="A0A2R6APF5"/>
<reference evidence="3 4" key="1">
    <citation type="submission" date="2017-04" db="EMBL/GenBank/DDBJ databases">
        <title>Novel microbial lineages endemic to geothermal iron-oxide mats fill important gaps in the evolutionary history of Archaea.</title>
        <authorList>
            <person name="Jay Z.J."/>
            <person name="Beam J.P."/>
            <person name="Dlakic M."/>
            <person name="Rusch D.B."/>
            <person name="Kozubal M.A."/>
            <person name="Inskeep W.P."/>
        </authorList>
    </citation>
    <scope>NUCLEOTIDE SEQUENCE [LARGE SCALE GENOMIC DNA]</scope>
    <source>
        <strain evidence="3">OSP_C</strain>
    </source>
</reference>
<dbReference type="Pfam" id="PF06157">
    <property type="entry name" value="DUF973"/>
    <property type="match status" value="1"/>
</dbReference>
<name>A0A2R6APF5_9ARCH</name>
<feature type="transmembrane region" description="Helical" evidence="1">
    <location>
        <begin position="209"/>
        <end position="231"/>
    </location>
</feature>
<comment type="caution">
    <text evidence="3">The sequence shown here is derived from an EMBL/GenBank/DDBJ whole genome shotgun (WGS) entry which is preliminary data.</text>
</comment>
<evidence type="ECO:0000256" key="1">
    <source>
        <dbReference type="SAM" id="Phobius"/>
    </source>
</evidence>
<dbReference type="InterPro" id="IPR026870">
    <property type="entry name" value="Zinc_ribbon_dom"/>
</dbReference>
<evidence type="ECO:0000259" key="2">
    <source>
        <dbReference type="Pfam" id="PF13240"/>
    </source>
</evidence>
<dbReference type="Proteomes" id="UP000241473">
    <property type="component" value="Unassembled WGS sequence"/>
</dbReference>
<dbReference type="Pfam" id="PF13240">
    <property type="entry name" value="Zn_Ribbon_1"/>
    <property type="match status" value="1"/>
</dbReference>
<organism evidence="3 4">
    <name type="scientific">Candidatus Marsarchaeota G1 archaeon OSP_C</name>
    <dbReference type="NCBI Taxonomy" id="1978154"/>
    <lineage>
        <taxon>Archaea</taxon>
        <taxon>Candidatus Marsarchaeota</taxon>
        <taxon>Candidatus Marsarchaeota group 1</taxon>
    </lineage>
</organism>
<feature type="transmembrane region" description="Helical" evidence="1">
    <location>
        <begin position="77"/>
        <end position="101"/>
    </location>
</feature>
<proteinExistence type="predicted"/>
<sequence>MSKTCPSCGYDNPDTANFCTRCGASLGNAGVQWPTNYTLNQPVQAYPTVPPPATQPPQPSQKYTQADVEGLRKIRSYALLGLVGIVLSLVSLFFSALRSFVVINTARPQNHPIPFLGTTVAVGAVVESFIVGVLGVVIAILAFVFLYQGFMFIAQVDLSLRAPARLLLLMPIGLLILIFAAGLIVASLATTPTQFANPQNTGLAIGGALLGLLSLILVLVGIVGGGILGLWKVGARYAEPLIQIGGILSIIPVLNILTPILVYLGASAALAKVLNGMKTVTSYNPPPTSQ</sequence>